<dbReference type="PIRSF" id="PIRSF018472">
    <property type="entry name" value="MreD_proteobac"/>
    <property type="match status" value="1"/>
</dbReference>
<dbReference type="EMBL" id="SMAO01000003">
    <property type="protein sequence ID" value="TCT22194.1"/>
    <property type="molecule type" value="Genomic_DNA"/>
</dbReference>
<reference evidence="10 11" key="1">
    <citation type="submission" date="2019-03" db="EMBL/GenBank/DDBJ databases">
        <title>Genomic Encyclopedia of Type Strains, Phase IV (KMG-IV): sequencing the most valuable type-strain genomes for metagenomic binning, comparative biology and taxonomic classification.</title>
        <authorList>
            <person name="Goeker M."/>
        </authorList>
    </citation>
    <scope>NUCLEOTIDE SEQUENCE [LARGE SCALE GENOMIC DNA]</scope>
    <source>
        <strain evidence="10 11">DSM 13587</strain>
    </source>
</reference>
<evidence type="ECO:0000313" key="10">
    <source>
        <dbReference type="EMBL" id="TCT22194.1"/>
    </source>
</evidence>
<evidence type="ECO:0000256" key="6">
    <source>
        <dbReference type="ARBA" id="ARBA00022989"/>
    </source>
</evidence>
<dbReference type="OrthoDB" id="6647425at2"/>
<dbReference type="PANTHER" id="PTHR37484:SF1">
    <property type="entry name" value="ROD SHAPE-DETERMINING PROTEIN MRED"/>
    <property type="match status" value="1"/>
</dbReference>
<gene>
    <name evidence="10" type="ORF">EDC35_103293</name>
</gene>
<proteinExistence type="inferred from homology"/>
<dbReference type="GO" id="GO:0008360">
    <property type="term" value="P:regulation of cell shape"/>
    <property type="evidence" value="ECO:0007669"/>
    <property type="project" value="UniProtKB-UniRule"/>
</dbReference>
<evidence type="ECO:0000256" key="8">
    <source>
        <dbReference type="PIRNR" id="PIRNR018472"/>
    </source>
</evidence>
<keyword evidence="8" id="KW-0997">Cell inner membrane</keyword>
<evidence type="ECO:0000313" key="11">
    <source>
        <dbReference type="Proteomes" id="UP000295717"/>
    </source>
</evidence>
<comment type="function">
    <text evidence="8">Involved in formation of the rod shape of the cell. May also contribute to regulation of formation of penicillin-binding proteins.</text>
</comment>
<keyword evidence="11" id="KW-1185">Reference proteome</keyword>
<feature type="transmembrane region" description="Helical" evidence="9">
    <location>
        <begin position="105"/>
        <end position="122"/>
    </location>
</feature>
<evidence type="ECO:0000256" key="2">
    <source>
        <dbReference type="ARBA" id="ARBA00007776"/>
    </source>
</evidence>
<keyword evidence="3 8" id="KW-1003">Cell membrane</keyword>
<evidence type="ECO:0000256" key="5">
    <source>
        <dbReference type="ARBA" id="ARBA00022960"/>
    </source>
</evidence>
<evidence type="ECO:0000256" key="9">
    <source>
        <dbReference type="SAM" id="Phobius"/>
    </source>
</evidence>
<comment type="subcellular location">
    <subcellularLocation>
        <location evidence="8">Cell inner membrane</location>
    </subcellularLocation>
    <subcellularLocation>
        <location evidence="1">Cell membrane</location>
        <topology evidence="1">Multi-pass membrane protein</topology>
    </subcellularLocation>
</comment>
<evidence type="ECO:0000256" key="3">
    <source>
        <dbReference type="ARBA" id="ARBA00022475"/>
    </source>
</evidence>
<organism evidence="10 11">
    <name type="scientific">Thiobaca trueperi</name>
    <dbReference type="NCBI Taxonomy" id="127458"/>
    <lineage>
        <taxon>Bacteria</taxon>
        <taxon>Pseudomonadati</taxon>
        <taxon>Pseudomonadota</taxon>
        <taxon>Gammaproteobacteria</taxon>
        <taxon>Chromatiales</taxon>
        <taxon>Chromatiaceae</taxon>
        <taxon>Thiobaca</taxon>
    </lineage>
</organism>
<sequence length="162" mass="18253">MSAGAWRNIWTVVLSLALAMFLTILPMPAAVEDFRPQWVPLTIIFWCLTRPEQVGVFWAFGTGLTLDVLAGSLLGQQALGLSVIAYAAVILHARIRLFPLWQQSLFVWVLLLVERLLTLWVLGATGQPLPTLTYWLPTFVGLLLWPWLFVVLTAIEQRLNGR</sequence>
<dbReference type="AlphaFoldDB" id="A0A4R3N0H3"/>
<feature type="transmembrane region" description="Helical" evidence="9">
    <location>
        <begin position="134"/>
        <end position="155"/>
    </location>
</feature>
<dbReference type="RefSeq" id="WP_132976591.1">
    <property type="nucleotide sequence ID" value="NZ_SMAO01000003.1"/>
</dbReference>
<keyword evidence="4 9" id="KW-0812">Transmembrane</keyword>
<evidence type="ECO:0000256" key="4">
    <source>
        <dbReference type="ARBA" id="ARBA00022692"/>
    </source>
</evidence>
<protein>
    <recommendedName>
        <fullName evidence="8">Rod shape-determining protein MreD</fullName>
    </recommendedName>
</protein>
<comment type="caution">
    <text evidence="10">The sequence shown here is derived from an EMBL/GenBank/DDBJ whole genome shotgun (WGS) entry which is preliminary data.</text>
</comment>
<dbReference type="Proteomes" id="UP000295717">
    <property type="component" value="Unassembled WGS sequence"/>
</dbReference>
<dbReference type="NCBIfam" id="TIGR03426">
    <property type="entry name" value="shape_MreD"/>
    <property type="match status" value="1"/>
</dbReference>
<dbReference type="Pfam" id="PF04093">
    <property type="entry name" value="MreD"/>
    <property type="match status" value="1"/>
</dbReference>
<evidence type="ECO:0000256" key="7">
    <source>
        <dbReference type="ARBA" id="ARBA00023136"/>
    </source>
</evidence>
<keyword evidence="6 9" id="KW-1133">Transmembrane helix</keyword>
<name>A0A4R3N0H3_9GAMM</name>
<dbReference type="InterPro" id="IPR007227">
    <property type="entry name" value="Cell_shape_determining_MreD"/>
</dbReference>
<feature type="transmembrane region" description="Helical" evidence="9">
    <location>
        <begin position="74"/>
        <end position="93"/>
    </location>
</feature>
<evidence type="ECO:0000256" key="1">
    <source>
        <dbReference type="ARBA" id="ARBA00004651"/>
    </source>
</evidence>
<dbReference type="PANTHER" id="PTHR37484">
    <property type="entry name" value="ROD SHAPE-DETERMINING PROTEIN MRED"/>
    <property type="match status" value="1"/>
</dbReference>
<feature type="transmembrane region" description="Helical" evidence="9">
    <location>
        <begin position="12"/>
        <end position="31"/>
    </location>
</feature>
<keyword evidence="7 8" id="KW-0472">Membrane</keyword>
<dbReference type="GO" id="GO:0005886">
    <property type="term" value="C:plasma membrane"/>
    <property type="evidence" value="ECO:0007669"/>
    <property type="project" value="UniProtKB-SubCell"/>
</dbReference>
<dbReference type="InterPro" id="IPR026034">
    <property type="entry name" value="MreD_proteobac"/>
</dbReference>
<accession>A0A4R3N0H3</accession>
<comment type="similarity">
    <text evidence="2 8">Belongs to the MreD family.</text>
</comment>
<keyword evidence="5 8" id="KW-0133">Cell shape</keyword>